<comment type="caution">
    <text evidence="2">The sequence shown here is derived from an EMBL/GenBank/DDBJ whole genome shotgun (WGS) entry which is preliminary data.</text>
</comment>
<dbReference type="Pfam" id="PF14270">
    <property type="entry name" value="DUF4358"/>
    <property type="match status" value="1"/>
</dbReference>
<sequence>MWKKTTKASMTLLSTALLLICLLTGCGGNQAPLPDAETLANRLLTEQAFTDELVQLAPEVALALYQIDASDVAASAVYTGTGATAEEVAVFEAVDAEAAGRIRAAAEARVADQKQSFENYIPTEIPKLQQAVVASRDTIVVLCVPAESDETARSICDEYGLQ</sequence>
<evidence type="ECO:0000313" key="3">
    <source>
        <dbReference type="Proteomes" id="UP000886743"/>
    </source>
</evidence>
<evidence type="ECO:0000256" key="1">
    <source>
        <dbReference type="SAM" id="SignalP"/>
    </source>
</evidence>
<reference evidence="2" key="2">
    <citation type="journal article" date="2021" name="PeerJ">
        <title>Extensive microbial diversity within the chicken gut microbiome revealed by metagenomics and culture.</title>
        <authorList>
            <person name="Gilroy R."/>
            <person name="Ravi A."/>
            <person name="Getino M."/>
            <person name="Pursley I."/>
            <person name="Horton D.L."/>
            <person name="Alikhan N.F."/>
            <person name="Baker D."/>
            <person name="Gharbi K."/>
            <person name="Hall N."/>
            <person name="Watson M."/>
            <person name="Adriaenssens E.M."/>
            <person name="Foster-Nyarko E."/>
            <person name="Jarju S."/>
            <person name="Secka A."/>
            <person name="Antonio M."/>
            <person name="Oren A."/>
            <person name="Chaudhuri R.R."/>
            <person name="La Ragione R."/>
            <person name="Hildebrand F."/>
            <person name="Pallen M.J."/>
        </authorList>
    </citation>
    <scope>NUCLEOTIDE SEQUENCE</scope>
    <source>
        <strain evidence="2">4920</strain>
    </source>
</reference>
<proteinExistence type="predicted"/>
<organism evidence="2 3">
    <name type="scientific">Candidatus Aphodoplasma excrementigallinarum</name>
    <dbReference type="NCBI Taxonomy" id="2840673"/>
    <lineage>
        <taxon>Bacteria</taxon>
        <taxon>Bacillati</taxon>
        <taxon>Bacillota</taxon>
        <taxon>Clostridia</taxon>
        <taxon>Eubacteriales</taxon>
        <taxon>Candidatus Aphodoplasma</taxon>
    </lineage>
</organism>
<accession>A0A9D1NJ42</accession>
<dbReference type="Proteomes" id="UP000886743">
    <property type="component" value="Unassembled WGS sequence"/>
</dbReference>
<dbReference type="InterPro" id="IPR025648">
    <property type="entry name" value="DUF4358"/>
</dbReference>
<keyword evidence="1" id="KW-0732">Signal</keyword>
<evidence type="ECO:0000313" key="2">
    <source>
        <dbReference type="EMBL" id="HIV03393.1"/>
    </source>
</evidence>
<name>A0A9D1NJ42_9FIRM</name>
<gene>
    <name evidence="2" type="ORF">IAC74_07440</name>
</gene>
<feature type="signal peptide" evidence="1">
    <location>
        <begin position="1"/>
        <end position="31"/>
    </location>
</feature>
<protein>
    <submittedName>
        <fullName evidence="2">DUF4358 domain-containing protein</fullName>
    </submittedName>
</protein>
<dbReference type="PROSITE" id="PS51257">
    <property type="entry name" value="PROKAR_LIPOPROTEIN"/>
    <property type="match status" value="1"/>
</dbReference>
<dbReference type="AlphaFoldDB" id="A0A9D1NJ42"/>
<feature type="chain" id="PRO_5038767299" evidence="1">
    <location>
        <begin position="32"/>
        <end position="162"/>
    </location>
</feature>
<dbReference type="EMBL" id="DVOF01000221">
    <property type="protein sequence ID" value="HIV03393.1"/>
    <property type="molecule type" value="Genomic_DNA"/>
</dbReference>
<reference evidence="2" key="1">
    <citation type="submission" date="2020-10" db="EMBL/GenBank/DDBJ databases">
        <authorList>
            <person name="Gilroy R."/>
        </authorList>
    </citation>
    <scope>NUCLEOTIDE SEQUENCE</scope>
    <source>
        <strain evidence="2">4920</strain>
    </source>
</reference>